<comment type="caution">
    <text evidence="9">The sequence shown here is derived from an EMBL/GenBank/DDBJ whole genome shotgun (WGS) entry which is preliminary data.</text>
</comment>
<keyword evidence="4 7" id="KW-1133">Transmembrane helix</keyword>
<keyword evidence="10" id="KW-1185">Reference proteome</keyword>
<feature type="transmembrane region" description="Helical" evidence="7">
    <location>
        <begin position="47"/>
        <end position="63"/>
    </location>
</feature>
<feature type="transmembrane region" description="Helical" evidence="7">
    <location>
        <begin position="182"/>
        <end position="204"/>
    </location>
</feature>
<dbReference type="AlphaFoldDB" id="A0ABD5PBL7"/>
<keyword evidence="2 7" id="KW-0813">Transport</keyword>
<sequence length="330" mass="34495">MGTGEARGGETRSVAAGWLGRSSLVLAVLTLHAVAFAVAWLLDATTWYAVFALASAAALGYVASDGPFGAAAAALGAVLLVAVGLPLATFVARQEPSVVAEKALDPEVHRMLYLTVYAPLLAALVTLVFGTPLAYLLSRGFAGDSLVQSLVDLPLVVPHSVAGLLILFGFGQGAAFEFLPVLGTVPGMVLALTFVSAPFAVNVVREGFDAVDRRLEYAARIHGASRWETFRRVDLPLVKRAMLTGGVMAWARSVSEFGAVAVVAYNVEFFYPVAGETVTGQHAPVFIFNTYTSGSLPESSAVGFILLTMSVAIFLLVRWVAGDTSVGVGS</sequence>
<evidence type="ECO:0000256" key="6">
    <source>
        <dbReference type="ARBA" id="ARBA00023136"/>
    </source>
</evidence>
<keyword evidence="5" id="KW-0764">Sulfate transport</keyword>
<evidence type="ECO:0000256" key="1">
    <source>
        <dbReference type="ARBA" id="ARBA00004141"/>
    </source>
</evidence>
<evidence type="ECO:0000256" key="4">
    <source>
        <dbReference type="ARBA" id="ARBA00022989"/>
    </source>
</evidence>
<evidence type="ECO:0000256" key="7">
    <source>
        <dbReference type="RuleBase" id="RU363032"/>
    </source>
</evidence>
<evidence type="ECO:0000256" key="3">
    <source>
        <dbReference type="ARBA" id="ARBA00022692"/>
    </source>
</evidence>
<evidence type="ECO:0000256" key="5">
    <source>
        <dbReference type="ARBA" id="ARBA00023032"/>
    </source>
</evidence>
<comment type="subcellular location">
    <subcellularLocation>
        <location evidence="7">Cell membrane</location>
        <topology evidence="7">Multi-pass membrane protein</topology>
    </subcellularLocation>
    <subcellularLocation>
        <location evidence="1">Membrane</location>
        <topology evidence="1">Multi-pass membrane protein</topology>
    </subcellularLocation>
</comment>
<feature type="transmembrane region" description="Helical" evidence="7">
    <location>
        <begin position="112"/>
        <end position="137"/>
    </location>
</feature>
<evidence type="ECO:0000313" key="10">
    <source>
        <dbReference type="Proteomes" id="UP001595921"/>
    </source>
</evidence>
<gene>
    <name evidence="9" type="ORF">ACFO0N_08980</name>
</gene>
<dbReference type="InterPro" id="IPR000515">
    <property type="entry name" value="MetI-like"/>
</dbReference>
<dbReference type="PROSITE" id="PS50928">
    <property type="entry name" value="ABC_TM1"/>
    <property type="match status" value="1"/>
</dbReference>
<dbReference type="InterPro" id="IPR005667">
    <property type="entry name" value="Sulph_transpt2"/>
</dbReference>
<feature type="domain" description="ABC transmembrane type-1" evidence="8">
    <location>
        <begin position="112"/>
        <end position="317"/>
    </location>
</feature>
<dbReference type="EMBL" id="JBHSDS010000006">
    <property type="protein sequence ID" value="MFC4358079.1"/>
    <property type="molecule type" value="Genomic_DNA"/>
</dbReference>
<evidence type="ECO:0000313" key="9">
    <source>
        <dbReference type="EMBL" id="MFC4358079.1"/>
    </source>
</evidence>
<dbReference type="CDD" id="cd06261">
    <property type="entry name" value="TM_PBP2"/>
    <property type="match status" value="1"/>
</dbReference>
<keyword evidence="3 7" id="KW-0812">Transmembrane</keyword>
<comment type="similarity">
    <text evidence="7">Belongs to the binding-protein-dependent transport system permease family.</text>
</comment>
<dbReference type="Proteomes" id="UP001595921">
    <property type="component" value="Unassembled WGS sequence"/>
</dbReference>
<dbReference type="Gene3D" id="1.10.3720.10">
    <property type="entry name" value="MetI-like"/>
    <property type="match status" value="1"/>
</dbReference>
<dbReference type="InterPro" id="IPR035906">
    <property type="entry name" value="MetI-like_sf"/>
</dbReference>
<dbReference type="PANTHER" id="PTHR30406:SF8">
    <property type="entry name" value="SULFATE TRANSPORT SYSTEM PERMEASE PROTEIN CYST"/>
    <property type="match status" value="1"/>
</dbReference>
<dbReference type="GO" id="GO:0005886">
    <property type="term" value="C:plasma membrane"/>
    <property type="evidence" value="ECO:0007669"/>
    <property type="project" value="UniProtKB-SubCell"/>
</dbReference>
<dbReference type="RefSeq" id="WP_267624342.1">
    <property type="nucleotide sequence ID" value="NZ_JAODIW010000008.1"/>
</dbReference>
<feature type="transmembrane region" description="Helical" evidence="7">
    <location>
        <begin position="70"/>
        <end position="92"/>
    </location>
</feature>
<name>A0ABD5PBL7_9EURY</name>
<dbReference type="Pfam" id="PF00528">
    <property type="entry name" value="BPD_transp_1"/>
    <property type="match status" value="1"/>
</dbReference>
<keyword evidence="6 7" id="KW-0472">Membrane</keyword>
<organism evidence="9 10">
    <name type="scientific">Halobium salinum</name>
    <dbReference type="NCBI Taxonomy" id="1364940"/>
    <lineage>
        <taxon>Archaea</taxon>
        <taxon>Methanobacteriati</taxon>
        <taxon>Methanobacteriota</taxon>
        <taxon>Stenosarchaea group</taxon>
        <taxon>Halobacteria</taxon>
        <taxon>Halobacteriales</taxon>
        <taxon>Haloferacaceae</taxon>
        <taxon>Halobium</taxon>
    </lineage>
</organism>
<protein>
    <submittedName>
        <fullName evidence="9">ABC transporter permease</fullName>
    </submittedName>
</protein>
<evidence type="ECO:0000259" key="8">
    <source>
        <dbReference type="PROSITE" id="PS50928"/>
    </source>
</evidence>
<feature type="transmembrane region" description="Helical" evidence="7">
    <location>
        <begin position="301"/>
        <end position="321"/>
    </location>
</feature>
<evidence type="ECO:0000256" key="2">
    <source>
        <dbReference type="ARBA" id="ARBA00022448"/>
    </source>
</evidence>
<proteinExistence type="inferred from homology"/>
<dbReference type="SUPFAM" id="SSF161098">
    <property type="entry name" value="MetI-like"/>
    <property type="match status" value="1"/>
</dbReference>
<dbReference type="PANTHER" id="PTHR30406">
    <property type="entry name" value="SULFATE TRANSPORT SYSTEM PERMEASE PROTEIN"/>
    <property type="match status" value="1"/>
</dbReference>
<feature type="transmembrane region" description="Helical" evidence="7">
    <location>
        <begin position="149"/>
        <end position="170"/>
    </location>
</feature>
<reference evidence="9 10" key="1">
    <citation type="journal article" date="2019" name="Int. J. Syst. Evol. Microbiol.">
        <title>The Global Catalogue of Microorganisms (GCM) 10K type strain sequencing project: providing services to taxonomists for standard genome sequencing and annotation.</title>
        <authorList>
            <consortium name="The Broad Institute Genomics Platform"/>
            <consortium name="The Broad Institute Genome Sequencing Center for Infectious Disease"/>
            <person name="Wu L."/>
            <person name="Ma J."/>
        </authorList>
    </citation>
    <scope>NUCLEOTIDE SEQUENCE [LARGE SCALE GENOMIC DNA]</scope>
    <source>
        <strain evidence="9 10">CGMCC 1.12553</strain>
    </source>
</reference>
<accession>A0ABD5PBL7</accession>
<feature type="transmembrane region" description="Helical" evidence="7">
    <location>
        <begin position="22"/>
        <end position="41"/>
    </location>
</feature>